<feature type="signal peptide" evidence="1">
    <location>
        <begin position="1"/>
        <end position="25"/>
    </location>
</feature>
<keyword evidence="1" id="KW-0732">Signal</keyword>
<dbReference type="Proteomes" id="UP000008311">
    <property type="component" value="Unassembled WGS sequence"/>
</dbReference>
<sequence>MAKACLKMALLLFLVASYCMSLSKASIVIHEGIPCASEADCRKVHYCYGQVYCIQNHCACRIADRERQEDSARIMHKETSVQQDAAKCHNDKDCKAICPPNCKSTNCMNGTCFCSC</sequence>
<reference evidence="3" key="1">
    <citation type="journal article" date="2010" name="Nat. Biotechnol.">
        <title>Draft genome sequence of the oilseed species Ricinus communis.</title>
        <authorList>
            <person name="Chan A.P."/>
            <person name="Crabtree J."/>
            <person name="Zhao Q."/>
            <person name="Lorenzi H."/>
            <person name="Orvis J."/>
            <person name="Puiu D."/>
            <person name="Melake-Berhan A."/>
            <person name="Jones K.M."/>
            <person name="Redman J."/>
            <person name="Chen G."/>
            <person name="Cahoon E.B."/>
            <person name="Gedil M."/>
            <person name="Stanke M."/>
            <person name="Haas B.J."/>
            <person name="Wortman J.R."/>
            <person name="Fraser-Liggett C.M."/>
            <person name="Ravel J."/>
            <person name="Rabinowicz P.D."/>
        </authorList>
    </citation>
    <scope>NUCLEOTIDE SEQUENCE [LARGE SCALE GENOMIC DNA]</scope>
    <source>
        <strain evidence="3">cv. Hale</strain>
    </source>
</reference>
<dbReference type="KEGG" id="rcu:8264641"/>
<proteinExistence type="predicted"/>
<protein>
    <submittedName>
        <fullName evidence="2">Uncharacterized protein</fullName>
    </submittedName>
</protein>
<organism evidence="2 3">
    <name type="scientific">Ricinus communis</name>
    <name type="common">Castor bean</name>
    <dbReference type="NCBI Taxonomy" id="3988"/>
    <lineage>
        <taxon>Eukaryota</taxon>
        <taxon>Viridiplantae</taxon>
        <taxon>Streptophyta</taxon>
        <taxon>Embryophyta</taxon>
        <taxon>Tracheophyta</taxon>
        <taxon>Spermatophyta</taxon>
        <taxon>Magnoliopsida</taxon>
        <taxon>eudicotyledons</taxon>
        <taxon>Gunneridae</taxon>
        <taxon>Pentapetalae</taxon>
        <taxon>rosids</taxon>
        <taxon>fabids</taxon>
        <taxon>Malpighiales</taxon>
        <taxon>Euphorbiaceae</taxon>
        <taxon>Acalyphoideae</taxon>
        <taxon>Acalypheae</taxon>
        <taxon>Ricinus</taxon>
    </lineage>
</organism>
<evidence type="ECO:0000313" key="2">
    <source>
        <dbReference type="EMBL" id="EEF47671.1"/>
    </source>
</evidence>
<gene>
    <name evidence="2" type="ORF">RCOM_1465990</name>
</gene>
<dbReference type="AlphaFoldDB" id="B9RLE6"/>
<dbReference type="InParanoid" id="B9RLE6"/>
<name>B9RLE6_RICCO</name>
<dbReference type="OrthoDB" id="850522at2759"/>
<accession>B9RLE6</accession>
<dbReference type="EMBL" id="EQ973788">
    <property type="protein sequence ID" value="EEF47671.1"/>
    <property type="molecule type" value="Genomic_DNA"/>
</dbReference>
<keyword evidence="3" id="KW-1185">Reference proteome</keyword>
<evidence type="ECO:0000313" key="3">
    <source>
        <dbReference type="Proteomes" id="UP000008311"/>
    </source>
</evidence>
<evidence type="ECO:0000256" key="1">
    <source>
        <dbReference type="SAM" id="SignalP"/>
    </source>
</evidence>
<feature type="chain" id="PRO_5002890854" evidence="1">
    <location>
        <begin position="26"/>
        <end position="116"/>
    </location>
</feature>